<dbReference type="EMBL" id="CACSLK010034598">
    <property type="protein sequence ID" value="CAA0842227.1"/>
    <property type="molecule type" value="Genomic_DNA"/>
</dbReference>
<reference evidence="9" key="1">
    <citation type="submission" date="2019-12" db="EMBL/GenBank/DDBJ databases">
        <authorList>
            <person name="Scholes J."/>
        </authorList>
    </citation>
    <scope>NUCLEOTIDE SEQUENCE</scope>
</reference>
<gene>
    <name evidence="9" type="ORF">SHERM_08091</name>
</gene>
<evidence type="ECO:0000256" key="2">
    <source>
        <dbReference type="ARBA" id="ARBA00010271"/>
    </source>
</evidence>
<keyword evidence="5" id="KW-0333">Golgi apparatus</keyword>
<keyword evidence="4" id="KW-0735">Signal-anchor</keyword>
<keyword evidence="3" id="KW-0328">Glycosyltransferase</keyword>
<dbReference type="GO" id="GO:0000139">
    <property type="term" value="C:Golgi membrane"/>
    <property type="evidence" value="ECO:0007669"/>
    <property type="project" value="UniProtKB-SubCell"/>
</dbReference>
<evidence type="ECO:0000256" key="1">
    <source>
        <dbReference type="ARBA" id="ARBA00004323"/>
    </source>
</evidence>
<dbReference type="GO" id="GO:0016757">
    <property type="term" value="F:glycosyltransferase activity"/>
    <property type="evidence" value="ECO:0007669"/>
    <property type="project" value="UniProtKB-KW"/>
</dbReference>
<comment type="similarity">
    <text evidence="2">Belongs to the glycosyltransferase 47 family.</text>
</comment>
<evidence type="ECO:0000256" key="7">
    <source>
        <dbReference type="SAM" id="Phobius"/>
    </source>
</evidence>
<dbReference type="Pfam" id="PF03016">
    <property type="entry name" value="Exostosin_GT47"/>
    <property type="match status" value="2"/>
</dbReference>
<protein>
    <submittedName>
        <fullName evidence="9">Root hair specific 8</fullName>
    </submittedName>
</protein>
<evidence type="ECO:0000256" key="3">
    <source>
        <dbReference type="ARBA" id="ARBA00022676"/>
    </source>
</evidence>
<evidence type="ECO:0000313" key="10">
    <source>
        <dbReference type="Proteomes" id="UP001153555"/>
    </source>
</evidence>
<evidence type="ECO:0000313" key="9">
    <source>
        <dbReference type="EMBL" id="CAA0842227.1"/>
    </source>
</evidence>
<feature type="compositionally biased region" description="Basic and acidic residues" evidence="6">
    <location>
        <begin position="108"/>
        <end position="120"/>
    </location>
</feature>
<feature type="domain" description="Exostosin GT47" evidence="8">
    <location>
        <begin position="330"/>
        <end position="391"/>
    </location>
</feature>
<dbReference type="InterPro" id="IPR040911">
    <property type="entry name" value="Exostosin_GT47"/>
</dbReference>
<dbReference type="Proteomes" id="UP001153555">
    <property type="component" value="Unassembled WGS sequence"/>
</dbReference>
<evidence type="ECO:0000256" key="6">
    <source>
        <dbReference type="SAM" id="MobiDB-lite"/>
    </source>
</evidence>
<organism evidence="9 10">
    <name type="scientific">Striga hermonthica</name>
    <name type="common">Purple witchweed</name>
    <name type="synonym">Buchnera hermonthica</name>
    <dbReference type="NCBI Taxonomy" id="68872"/>
    <lineage>
        <taxon>Eukaryota</taxon>
        <taxon>Viridiplantae</taxon>
        <taxon>Streptophyta</taxon>
        <taxon>Embryophyta</taxon>
        <taxon>Tracheophyta</taxon>
        <taxon>Spermatophyta</taxon>
        <taxon>Magnoliopsida</taxon>
        <taxon>eudicotyledons</taxon>
        <taxon>Gunneridae</taxon>
        <taxon>Pentapetalae</taxon>
        <taxon>asterids</taxon>
        <taxon>lamiids</taxon>
        <taxon>Lamiales</taxon>
        <taxon>Orobanchaceae</taxon>
        <taxon>Buchnereae</taxon>
        <taxon>Striga</taxon>
    </lineage>
</organism>
<keyword evidence="7" id="KW-0472">Membrane</keyword>
<name>A0A9N7RS08_STRHE</name>
<dbReference type="InterPro" id="IPR004263">
    <property type="entry name" value="Exostosin"/>
</dbReference>
<evidence type="ECO:0000256" key="4">
    <source>
        <dbReference type="ARBA" id="ARBA00022968"/>
    </source>
</evidence>
<dbReference type="PANTHER" id="PTHR11062">
    <property type="entry name" value="EXOSTOSIN HEPARAN SULFATE GLYCOSYLTRANSFERASE -RELATED"/>
    <property type="match status" value="1"/>
</dbReference>
<dbReference type="AlphaFoldDB" id="A0A9N7RS08"/>
<feature type="domain" description="Exostosin GT47" evidence="8">
    <location>
        <begin position="166"/>
        <end position="322"/>
    </location>
</feature>
<evidence type="ECO:0000256" key="5">
    <source>
        <dbReference type="ARBA" id="ARBA00023034"/>
    </source>
</evidence>
<feature type="transmembrane region" description="Helical" evidence="7">
    <location>
        <begin position="32"/>
        <end position="50"/>
    </location>
</feature>
<keyword evidence="7" id="KW-1133">Transmembrane helix</keyword>
<keyword evidence="3" id="KW-0808">Transferase</keyword>
<comment type="caution">
    <text evidence="9">The sequence shown here is derived from an EMBL/GenBank/DDBJ whole genome shotgun (WGS) entry which is preliminary data.</text>
</comment>
<dbReference type="OrthoDB" id="1924787at2759"/>
<evidence type="ECO:0000259" key="8">
    <source>
        <dbReference type="Pfam" id="PF03016"/>
    </source>
</evidence>
<proteinExistence type="inferred from homology"/>
<sequence>MAVPVSRKKQRLSKKIHEADESSLFCRFFEKFLFRVPLALLFLAFVYVWSSSTTVFSGSIVHVCVSSRKLSNLYCLSAGTQRPNFEIPVSLANHTSSKVNDEDSDDVADSRADRGAKEDTPSDSTSVINIEQKFGNQTLEDAYKEVEDQIKTHRSWISNSSDHTTCEEKGIYVYKLPSKFNKDLLAQCEEMIPWADFCRFLTNNALGEPIESLGSGWHHTHQYSLEPIFHARILKHPCRVYDHNMAKLFYVPYYGGLDILRWHFKNVSNDVKDSLALELVRWLETQGPWYNNLGKDHVFVLGKVSWDFRRSGGSSWGTRLLELDEMKNPPPGDSPTRKSVFDSLVSGCIPVLFDPFTAYYQYPWHFPEDRDKYSVFVDKDEVRNRTVNVVERLMKIPLRERENMRRYIVFELLPGLVYDMTKQPGPPVPGPAPSGRLAAPPVS</sequence>
<dbReference type="PANTHER" id="PTHR11062:SF117">
    <property type="entry name" value="XYLOGLUCAN-SPECIFIC GALACTURONOSYLTRANSFERASE 1"/>
    <property type="match status" value="1"/>
</dbReference>
<feature type="region of interest" description="Disordered" evidence="6">
    <location>
        <begin position="96"/>
        <end position="124"/>
    </location>
</feature>
<keyword evidence="7" id="KW-0812">Transmembrane</keyword>
<feature type="region of interest" description="Disordered" evidence="6">
    <location>
        <begin position="424"/>
        <end position="443"/>
    </location>
</feature>
<comment type="subcellular location">
    <subcellularLocation>
        <location evidence="1">Golgi apparatus membrane</location>
        <topology evidence="1">Single-pass type II membrane protein</topology>
    </subcellularLocation>
</comment>
<accession>A0A9N7RS08</accession>
<keyword evidence="10" id="KW-1185">Reference proteome</keyword>